<sequence length="144" mass="16258">MRLGKSMRGGPTKVRELVEESGVTLEESKHWTCKFNKFLPISDEFRGEEVGGRELDGILDKTCGRDMVEWSGVLGLKELLSKKQKNRTHTSLKPKTESIVRDLWSGGLNGVDECECDGLAAVSLGWMRQRCGAGTKMRRRFRRV</sequence>
<proteinExistence type="predicted"/>
<evidence type="ECO:0000313" key="2">
    <source>
        <dbReference type="Proteomes" id="UP001367508"/>
    </source>
</evidence>
<name>A0AAN9MZX1_CANGL</name>
<keyword evidence="2" id="KW-1185">Reference proteome</keyword>
<dbReference type="Proteomes" id="UP001367508">
    <property type="component" value="Unassembled WGS sequence"/>
</dbReference>
<protein>
    <submittedName>
        <fullName evidence="1">Uncharacterized protein</fullName>
    </submittedName>
</protein>
<reference evidence="1 2" key="1">
    <citation type="submission" date="2024-01" db="EMBL/GenBank/DDBJ databases">
        <title>The genomes of 5 underutilized Papilionoideae crops provide insights into root nodulation and disease resistanc.</title>
        <authorList>
            <person name="Jiang F."/>
        </authorList>
    </citation>
    <scope>NUCLEOTIDE SEQUENCE [LARGE SCALE GENOMIC DNA]</scope>
    <source>
        <strain evidence="1">LVBAO_FW01</strain>
        <tissue evidence="1">Leaves</tissue>
    </source>
</reference>
<evidence type="ECO:0000313" key="1">
    <source>
        <dbReference type="EMBL" id="KAK7360668.1"/>
    </source>
</evidence>
<organism evidence="1 2">
    <name type="scientific">Canavalia gladiata</name>
    <name type="common">Sword bean</name>
    <name type="synonym">Dolichos gladiatus</name>
    <dbReference type="NCBI Taxonomy" id="3824"/>
    <lineage>
        <taxon>Eukaryota</taxon>
        <taxon>Viridiplantae</taxon>
        <taxon>Streptophyta</taxon>
        <taxon>Embryophyta</taxon>
        <taxon>Tracheophyta</taxon>
        <taxon>Spermatophyta</taxon>
        <taxon>Magnoliopsida</taxon>
        <taxon>eudicotyledons</taxon>
        <taxon>Gunneridae</taxon>
        <taxon>Pentapetalae</taxon>
        <taxon>rosids</taxon>
        <taxon>fabids</taxon>
        <taxon>Fabales</taxon>
        <taxon>Fabaceae</taxon>
        <taxon>Papilionoideae</taxon>
        <taxon>50 kb inversion clade</taxon>
        <taxon>NPAAA clade</taxon>
        <taxon>indigoferoid/millettioid clade</taxon>
        <taxon>Phaseoleae</taxon>
        <taxon>Canavalia</taxon>
    </lineage>
</organism>
<comment type="caution">
    <text evidence="1">The sequence shown here is derived from an EMBL/GenBank/DDBJ whole genome shotgun (WGS) entry which is preliminary data.</text>
</comment>
<gene>
    <name evidence="1" type="ORF">VNO77_02677</name>
</gene>
<dbReference type="AlphaFoldDB" id="A0AAN9MZX1"/>
<dbReference type="EMBL" id="JAYMYQ010000001">
    <property type="protein sequence ID" value="KAK7360668.1"/>
    <property type="molecule type" value="Genomic_DNA"/>
</dbReference>
<accession>A0AAN9MZX1</accession>